<keyword evidence="3" id="KW-1185">Reference proteome</keyword>
<proteinExistence type="predicted"/>
<feature type="domain" description="PARP catalytic" evidence="1">
    <location>
        <begin position="661"/>
        <end position="883"/>
    </location>
</feature>
<dbReference type="PANTHER" id="PTHR32263">
    <property type="entry name" value="INACTIVE POLY [ADP-RIBOSE] POLYMERASE SRO4-RELATED"/>
    <property type="match status" value="1"/>
</dbReference>
<feature type="domain" description="PARP catalytic" evidence="1">
    <location>
        <begin position="335"/>
        <end position="558"/>
    </location>
</feature>
<organism evidence="2 3">
    <name type="scientific">Acer negundo</name>
    <name type="common">Box elder</name>
    <dbReference type="NCBI Taxonomy" id="4023"/>
    <lineage>
        <taxon>Eukaryota</taxon>
        <taxon>Viridiplantae</taxon>
        <taxon>Streptophyta</taxon>
        <taxon>Embryophyta</taxon>
        <taxon>Tracheophyta</taxon>
        <taxon>Spermatophyta</taxon>
        <taxon>Magnoliopsida</taxon>
        <taxon>eudicotyledons</taxon>
        <taxon>Gunneridae</taxon>
        <taxon>Pentapetalae</taxon>
        <taxon>rosids</taxon>
        <taxon>malvids</taxon>
        <taxon>Sapindales</taxon>
        <taxon>Sapindaceae</taxon>
        <taxon>Hippocastanoideae</taxon>
        <taxon>Acereae</taxon>
        <taxon>Acer</taxon>
    </lineage>
</organism>
<reference evidence="2" key="1">
    <citation type="journal article" date="2022" name="Plant J.">
        <title>Strategies of tolerance reflected in two North American maple genomes.</title>
        <authorList>
            <person name="McEvoy S.L."/>
            <person name="Sezen U.U."/>
            <person name="Trouern-Trend A."/>
            <person name="McMahon S.M."/>
            <person name="Schaberg P.G."/>
            <person name="Yang J."/>
            <person name="Wegrzyn J.L."/>
            <person name="Swenson N.G."/>
        </authorList>
    </citation>
    <scope>NUCLEOTIDE SEQUENCE</scope>
    <source>
        <strain evidence="2">91603</strain>
    </source>
</reference>
<comment type="caution">
    <text evidence="2">The sequence shown here is derived from an EMBL/GenBank/DDBJ whole genome shotgun (WGS) entry which is preliminary data.</text>
</comment>
<dbReference type="Proteomes" id="UP001064489">
    <property type="component" value="Chromosome 7"/>
</dbReference>
<dbReference type="AlphaFoldDB" id="A0AAD5IMP1"/>
<evidence type="ECO:0000259" key="1">
    <source>
        <dbReference type="PROSITE" id="PS51059"/>
    </source>
</evidence>
<dbReference type="InterPro" id="IPR012317">
    <property type="entry name" value="Poly(ADP-ribose)pol_cat_dom"/>
</dbReference>
<dbReference type="EMBL" id="JAJSOW010000104">
    <property type="protein sequence ID" value="KAI9169386.1"/>
    <property type="molecule type" value="Genomic_DNA"/>
</dbReference>
<dbReference type="GO" id="GO:0003950">
    <property type="term" value="F:NAD+ poly-ADP-ribosyltransferase activity"/>
    <property type="evidence" value="ECO:0007669"/>
    <property type="project" value="InterPro"/>
</dbReference>
<evidence type="ECO:0000313" key="3">
    <source>
        <dbReference type="Proteomes" id="UP001064489"/>
    </source>
</evidence>
<dbReference type="PROSITE" id="PS51059">
    <property type="entry name" value="PARP_CATALYTIC"/>
    <property type="match status" value="3"/>
</dbReference>
<evidence type="ECO:0000313" key="2">
    <source>
        <dbReference type="EMBL" id="KAI9169386.1"/>
    </source>
</evidence>
<sequence length="945" mass="105639">MEPVNNEEQVTIDIDYNEIPVAANDDSVTNKPTDARFRIFTDNGMMKSEETTNNYNMVKDSFLLGMGTLAEETLIVAIHKNKSSTVTGEARLSSFQIFQEAIARKFSASDANVRYAWYGVAKDEIREILCHGFSRIGKAAGNGEKYGHGLHLSNSNFSIDSVLSSETDSNGLRHVLLCRVILGNVETVPAGSNQFYPSVKDYDSGVDNLALPSRYIVWSCSMNSHIYFTDIVSFKFPCYEEASTSNIAPPSSPLLRISTIVKIFSMYLDPLKMTLIYGFRNDLQAQRIPWNEFLQKVMEVAGVKLFNTMDPGNSGEQVTIDINYDEIPGADECNSELDARFRFFTDNGMFKIDEASNDYNAVKNSFLFGMGSLADQTRIVCMHKNLSSSLTGKARLNSFKIFQEAMARKCGDANVKYAWYGAAKDEAREILRHGFSRLDKAAGNGETYGHGVHLSNSKFSMDSVLSSEMDENGLRHILLCRVILGKMEMVPSGSNQFHPSVKDYDSGVDNLAAPRRYIVWGCSMNSHIFLSHVVSFRFPCYEGSTGSTVHSSLLRVSTTIKILSMFLDPPKMALIYEFVNDHQANRIPWSEFKQKVAEVSGGKLFSSILKLRGVSFFFLYSFAFFFAKIMEPGNNEDQVTIDVNYNEIPEADDSITNERNSGLDAQFRFFTDNGMVRTDESRNDYNTVKNSFLFGMRSLADETRVVSIHRNLSSSLTGKARLSSFKIFQDAMTRKCGGDGDANVRYVWYGAARDEIREILCHGFSRLGKTAGNGETYGHGLHLSDAKFSMDSVLASEMDGDGLRHVLLCRVILGKMETVPAGSQQFQPSVKDYDSGVDNLAVPNRYIVWSCSMNSHIYISHIVSFRFPFYEGSTSNSLPNSSLLRVSTIIKILSMFVDPLKMALIYGFLNDIQANRIQLSEFKQKVAEVSGGKLFSTLLKLRGHD</sequence>
<accession>A0AAD5IMP1</accession>
<feature type="domain" description="PARP catalytic" evidence="1">
    <location>
        <begin position="31"/>
        <end position="255"/>
    </location>
</feature>
<dbReference type="SUPFAM" id="SSF56399">
    <property type="entry name" value="ADP-ribosylation"/>
    <property type="match status" value="3"/>
</dbReference>
<name>A0AAD5IMP1_ACENE</name>
<protein>
    <recommendedName>
        <fullName evidence="1">PARP catalytic domain-containing protein</fullName>
    </recommendedName>
</protein>
<dbReference type="PANTHER" id="PTHR32263:SF14">
    <property type="entry name" value="INACTIVE POLY [ADP-RIBOSE] POLYMERASE SRO2-RELATED"/>
    <property type="match status" value="1"/>
</dbReference>
<dbReference type="Gene3D" id="3.90.228.10">
    <property type="match status" value="3"/>
</dbReference>
<dbReference type="InterPro" id="IPR044964">
    <property type="entry name" value="RCD1/SRO1-5"/>
</dbReference>
<gene>
    <name evidence="2" type="ORF">LWI28_011539</name>
</gene>
<reference evidence="2" key="2">
    <citation type="submission" date="2023-02" db="EMBL/GenBank/DDBJ databases">
        <authorList>
            <person name="Swenson N.G."/>
            <person name="Wegrzyn J.L."/>
            <person name="Mcevoy S.L."/>
        </authorList>
    </citation>
    <scope>NUCLEOTIDE SEQUENCE</scope>
    <source>
        <strain evidence="2">91603</strain>
        <tissue evidence="2">Leaf</tissue>
    </source>
</reference>